<proteinExistence type="predicted"/>
<organism evidence="1 2">
    <name type="scientific">Pontibacter ramchanderi</name>
    <dbReference type="NCBI Taxonomy" id="1179743"/>
    <lineage>
        <taxon>Bacteria</taxon>
        <taxon>Pseudomonadati</taxon>
        <taxon>Bacteroidota</taxon>
        <taxon>Cytophagia</taxon>
        <taxon>Cytophagales</taxon>
        <taxon>Hymenobacteraceae</taxon>
        <taxon>Pontibacter</taxon>
    </lineage>
</organism>
<name>A0A2N3U981_9BACT</name>
<dbReference type="RefSeq" id="WP_245869282.1">
    <property type="nucleotide sequence ID" value="NZ_PJMU01000003.1"/>
</dbReference>
<keyword evidence="2" id="KW-1185">Reference proteome</keyword>
<dbReference type="EMBL" id="PJMU01000003">
    <property type="protein sequence ID" value="PKV63284.1"/>
    <property type="molecule type" value="Genomic_DNA"/>
</dbReference>
<accession>A0A2N3U981</accession>
<reference evidence="1 2" key="1">
    <citation type="submission" date="2017-12" db="EMBL/GenBank/DDBJ databases">
        <title>Genomic Encyclopedia of Type Strains, Phase III (KMG-III): the genomes of soil and plant-associated and newly described type strains.</title>
        <authorList>
            <person name="Whitman W."/>
        </authorList>
    </citation>
    <scope>NUCLEOTIDE SEQUENCE [LARGE SCALE GENOMIC DNA]</scope>
    <source>
        <strain evidence="1 2">LP43</strain>
    </source>
</reference>
<sequence length="82" mass="8984">MSKTSGFGKTNTTLVSGEQFTFQGKSLDSTRELQDEAGNILMRFEQSSPSMSGGQISIARDIPELTRLLLVATGLYFRHLGQ</sequence>
<dbReference type="Proteomes" id="UP000233782">
    <property type="component" value="Unassembled WGS sequence"/>
</dbReference>
<protein>
    <submittedName>
        <fullName evidence="1">Uncharacterized protein</fullName>
    </submittedName>
</protein>
<evidence type="ECO:0000313" key="2">
    <source>
        <dbReference type="Proteomes" id="UP000233782"/>
    </source>
</evidence>
<comment type="caution">
    <text evidence="1">The sequence shown here is derived from an EMBL/GenBank/DDBJ whole genome shotgun (WGS) entry which is preliminary data.</text>
</comment>
<dbReference type="AlphaFoldDB" id="A0A2N3U981"/>
<evidence type="ECO:0000313" key="1">
    <source>
        <dbReference type="EMBL" id="PKV63284.1"/>
    </source>
</evidence>
<gene>
    <name evidence="1" type="ORF">BD749_3124</name>
</gene>